<comment type="caution">
    <text evidence="1">The sequence shown here is derived from an EMBL/GenBank/DDBJ whole genome shotgun (WGS) entry which is preliminary data.</text>
</comment>
<name>A0A813C2R2_9DINO</name>
<keyword evidence="2" id="KW-1185">Reference proteome</keyword>
<feature type="non-terminal residue" evidence="1">
    <location>
        <position position="1"/>
    </location>
</feature>
<gene>
    <name evidence="1" type="ORF">SNEC2469_LOCUS33422</name>
</gene>
<feature type="non-terminal residue" evidence="1">
    <location>
        <position position="93"/>
    </location>
</feature>
<evidence type="ECO:0000313" key="2">
    <source>
        <dbReference type="Proteomes" id="UP000601435"/>
    </source>
</evidence>
<dbReference type="EMBL" id="CAJNJA010088034">
    <property type="protein sequence ID" value="CAE7939165.1"/>
    <property type="molecule type" value="Genomic_DNA"/>
</dbReference>
<accession>A0A813C2R2</accession>
<sequence>GELSENAKYHRLRRLCKRTRNGKLLVPEAVEKAYIAGGASRDKLMEQLEECSFKKAEFIALCTRTYTRIREKENKSGWGWFTTKQMKDELKWG</sequence>
<dbReference type="OrthoDB" id="10276015at2759"/>
<reference evidence="1" key="1">
    <citation type="submission" date="2021-02" db="EMBL/GenBank/DDBJ databases">
        <authorList>
            <person name="Dougan E. K."/>
            <person name="Rhodes N."/>
            <person name="Thang M."/>
            <person name="Chan C."/>
        </authorList>
    </citation>
    <scope>NUCLEOTIDE SEQUENCE</scope>
</reference>
<organism evidence="1 2">
    <name type="scientific">Symbiodinium necroappetens</name>
    <dbReference type="NCBI Taxonomy" id="1628268"/>
    <lineage>
        <taxon>Eukaryota</taxon>
        <taxon>Sar</taxon>
        <taxon>Alveolata</taxon>
        <taxon>Dinophyceae</taxon>
        <taxon>Suessiales</taxon>
        <taxon>Symbiodiniaceae</taxon>
        <taxon>Symbiodinium</taxon>
    </lineage>
</organism>
<protein>
    <submittedName>
        <fullName evidence="1">Uncharacterized protein</fullName>
    </submittedName>
</protein>
<proteinExistence type="predicted"/>
<evidence type="ECO:0000313" key="1">
    <source>
        <dbReference type="EMBL" id="CAE7939165.1"/>
    </source>
</evidence>
<dbReference type="Proteomes" id="UP000601435">
    <property type="component" value="Unassembled WGS sequence"/>
</dbReference>
<dbReference type="AlphaFoldDB" id="A0A813C2R2"/>